<reference evidence="1" key="1">
    <citation type="submission" date="2021-06" db="EMBL/GenBank/DDBJ databases">
        <authorList>
            <person name="Gannon L."/>
            <person name="Redgwell R T."/>
            <person name="Michniewski S."/>
            <person name="Harrison D C."/>
            <person name="Millard A."/>
        </authorList>
    </citation>
    <scope>NUCLEOTIDE SEQUENCE</scope>
</reference>
<organism evidence="1">
    <name type="scientific">uncultured marine phage</name>
    <dbReference type="NCBI Taxonomy" id="707152"/>
    <lineage>
        <taxon>Viruses</taxon>
        <taxon>environmental samples</taxon>
    </lineage>
</organism>
<dbReference type="EMBL" id="OU342829">
    <property type="protein sequence ID" value="CAG7580755.1"/>
    <property type="molecule type" value="Genomic_DNA"/>
</dbReference>
<name>A0A8D9CA76_9VIRU</name>
<accession>A0A8D9CA76</accession>
<sequence>MKNILPYNLFLEKQLEIPFPDLKKSSLDLWLENAIDIIQKDCKPFISELRKEFMDSPVEMEKQDNIYHKANRSKVLWRGFYLKDEDKIVPPLMVERDTNKEGNITFTGGKSMDTYNFGKKTVRSNRRSADMPEEVNDYFDQSFIKYFDFYPRSNGAFCTGSRRMADGYGTPYLVFPIGEYKYIWSQQVSDLYDYTEKTMWFAYTFDPDGVVNDIRDGYANPENLKWYNEKMTDEEIHNRLEKMVDDNIDEIVNTYESNDLKRAIDSGNEITLNCKEYYAISFHPKLIEEFYNGVII</sequence>
<evidence type="ECO:0000313" key="1">
    <source>
        <dbReference type="EMBL" id="CAG7580755.1"/>
    </source>
</evidence>
<protein>
    <submittedName>
        <fullName evidence="1">Uncharacterized protein</fullName>
    </submittedName>
</protein>
<gene>
    <name evidence="1" type="ORF">SLAVMIC_00545</name>
</gene>
<proteinExistence type="predicted"/>